<feature type="compositionally biased region" description="Low complexity" evidence="1">
    <location>
        <begin position="51"/>
        <end position="61"/>
    </location>
</feature>
<evidence type="ECO:0000313" key="3">
    <source>
        <dbReference type="Proteomes" id="UP000756346"/>
    </source>
</evidence>
<organism evidence="2 3">
    <name type="scientific">Microdochium trichocladiopsis</name>
    <dbReference type="NCBI Taxonomy" id="1682393"/>
    <lineage>
        <taxon>Eukaryota</taxon>
        <taxon>Fungi</taxon>
        <taxon>Dikarya</taxon>
        <taxon>Ascomycota</taxon>
        <taxon>Pezizomycotina</taxon>
        <taxon>Sordariomycetes</taxon>
        <taxon>Xylariomycetidae</taxon>
        <taxon>Xylariales</taxon>
        <taxon>Microdochiaceae</taxon>
        <taxon>Microdochium</taxon>
    </lineage>
</organism>
<reference evidence="2" key="1">
    <citation type="journal article" date="2021" name="Nat. Commun.">
        <title>Genetic determinants of endophytism in the Arabidopsis root mycobiome.</title>
        <authorList>
            <person name="Mesny F."/>
            <person name="Miyauchi S."/>
            <person name="Thiergart T."/>
            <person name="Pickel B."/>
            <person name="Atanasova L."/>
            <person name="Karlsson M."/>
            <person name="Huettel B."/>
            <person name="Barry K.W."/>
            <person name="Haridas S."/>
            <person name="Chen C."/>
            <person name="Bauer D."/>
            <person name="Andreopoulos W."/>
            <person name="Pangilinan J."/>
            <person name="LaButti K."/>
            <person name="Riley R."/>
            <person name="Lipzen A."/>
            <person name="Clum A."/>
            <person name="Drula E."/>
            <person name="Henrissat B."/>
            <person name="Kohler A."/>
            <person name="Grigoriev I.V."/>
            <person name="Martin F.M."/>
            <person name="Hacquard S."/>
        </authorList>
    </citation>
    <scope>NUCLEOTIDE SEQUENCE</scope>
    <source>
        <strain evidence="2">MPI-CAGE-CH-0230</strain>
    </source>
</reference>
<evidence type="ECO:0000256" key="1">
    <source>
        <dbReference type="SAM" id="MobiDB-lite"/>
    </source>
</evidence>
<feature type="compositionally biased region" description="Basic and acidic residues" evidence="1">
    <location>
        <begin position="27"/>
        <end position="43"/>
    </location>
</feature>
<dbReference type="RefSeq" id="XP_046010103.1">
    <property type="nucleotide sequence ID" value="XM_046148307.1"/>
</dbReference>
<gene>
    <name evidence="2" type="ORF">B0I36DRAFT_137180</name>
</gene>
<dbReference type="AlphaFoldDB" id="A0A9P8Y1U1"/>
<keyword evidence="3" id="KW-1185">Reference proteome</keyword>
<dbReference type="Proteomes" id="UP000756346">
    <property type="component" value="Unassembled WGS sequence"/>
</dbReference>
<proteinExistence type="predicted"/>
<feature type="region of interest" description="Disordered" evidence="1">
    <location>
        <begin position="25"/>
        <end position="63"/>
    </location>
</feature>
<sequence>MLRDAPYAPDGMHFIVRKCCDGGIAGNHDDKDPKKSGRKKDATESINSDSTGTGTRGTTTRGTRHRIIDYFKNTILQRNPGKVRDYVDDPNALAKAWKAFTDDDGEFEAWLQRQWAKSAGLDGRKEREVAEELLDWPSLMVHEAINGPGLSSPPNSARRSPEQFWQELVALQIQQVVVDEGVEGRMLRTQAGDGSAPPWAHRGQQGSRHVAQMIVREIYAEERDVTAFRFGDY</sequence>
<dbReference type="GeneID" id="70177853"/>
<evidence type="ECO:0000313" key="2">
    <source>
        <dbReference type="EMBL" id="KAH7027304.1"/>
    </source>
</evidence>
<accession>A0A9P8Y1U1</accession>
<protein>
    <submittedName>
        <fullName evidence="2">Uncharacterized protein</fullName>
    </submittedName>
</protein>
<dbReference type="EMBL" id="JAGTJQ010000007">
    <property type="protein sequence ID" value="KAH7027304.1"/>
    <property type="molecule type" value="Genomic_DNA"/>
</dbReference>
<comment type="caution">
    <text evidence="2">The sequence shown here is derived from an EMBL/GenBank/DDBJ whole genome shotgun (WGS) entry which is preliminary data.</text>
</comment>
<name>A0A9P8Y1U1_9PEZI</name>